<protein>
    <submittedName>
        <fullName evidence="1">DUF1611 domain-containing protein</fullName>
    </submittedName>
</protein>
<dbReference type="Gene3D" id="3.40.50.300">
    <property type="entry name" value="P-loop containing nucleotide triphosphate hydrolases"/>
    <property type="match status" value="1"/>
</dbReference>
<reference evidence="1 2" key="1">
    <citation type="submission" date="2024-08" db="EMBL/GenBank/DDBJ databases">
        <title>Genome mining of Saccharopolyspora cebuensis PGLac3 from Nigerian medicinal plant.</title>
        <authorList>
            <person name="Ezeobiora C.E."/>
            <person name="Igbokwe N.H."/>
            <person name="Amin D.H."/>
            <person name="Mendie U.E."/>
        </authorList>
    </citation>
    <scope>NUCLEOTIDE SEQUENCE [LARGE SCALE GENOMIC DNA]</scope>
    <source>
        <strain evidence="1 2">PGLac3</strain>
    </source>
</reference>
<dbReference type="SUPFAM" id="SSF52540">
    <property type="entry name" value="P-loop containing nucleoside triphosphate hydrolases"/>
    <property type="match status" value="1"/>
</dbReference>
<dbReference type="InterPro" id="IPR027417">
    <property type="entry name" value="P-loop_NTPase"/>
</dbReference>
<gene>
    <name evidence="1" type="ORF">AB8O55_05115</name>
</gene>
<evidence type="ECO:0000313" key="2">
    <source>
        <dbReference type="Proteomes" id="UP001564626"/>
    </source>
</evidence>
<accession>A0ABV4CCD5</accession>
<comment type="caution">
    <text evidence="1">The sequence shown here is derived from an EMBL/GenBank/DDBJ whole genome shotgun (WGS) entry which is preliminary data.</text>
</comment>
<dbReference type="EMBL" id="JBGEHV010000006">
    <property type="protein sequence ID" value="MEY8038770.1"/>
    <property type="molecule type" value="Genomic_DNA"/>
</dbReference>
<dbReference type="Proteomes" id="UP001564626">
    <property type="component" value="Unassembled WGS sequence"/>
</dbReference>
<organism evidence="1 2">
    <name type="scientific">Saccharopolyspora cebuensis</name>
    <dbReference type="NCBI Taxonomy" id="418759"/>
    <lineage>
        <taxon>Bacteria</taxon>
        <taxon>Bacillati</taxon>
        <taxon>Actinomycetota</taxon>
        <taxon>Actinomycetes</taxon>
        <taxon>Pseudonocardiales</taxon>
        <taxon>Pseudonocardiaceae</taxon>
        <taxon>Saccharopolyspora</taxon>
    </lineage>
</organism>
<sequence length="374" mass="39273">MLPVATAQHGTTAPGAVREVDALPRRDDLDPVRLNRAKKAYTTRHLAARIDDDPSGYALLSGPGVVPQPGDVVLARVDEIGLHAKLESPVSRRQTLFPGDEVLIAYGHRYAPDQFEAEVPGDLRPLHLVAAGGLAGFVTAKHDDVDDPTVVRPVGLLADAEGIVTLQRSAPRRTGGRGPATGGRPRVIGVLGTSMNAGKSTTVNFLIRGLAQSGLRVSAGKATGTGAGSDPHGFLDAGAAEVLDFTDFGYATTFRLDHDQVRSIFVSLLEELSVPGTDVIVVEIADGLYQGETKRLLADPVFARHVDQVVFASSGALGAVAGVEVLRSHELHVSAVSGVVTSAPLAVRETREVLDVPVVNTYELADPDVARALL</sequence>
<dbReference type="RefSeq" id="WP_345367723.1">
    <property type="nucleotide sequence ID" value="NZ_BAABII010000019.1"/>
</dbReference>
<keyword evidence="2" id="KW-1185">Reference proteome</keyword>
<evidence type="ECO:0000313" key="1">
    <source>
        <dbReference type="EMBL" id="MEY8038770.1"/>
    </source>
</evidence>
<name>A0ABV4CCD5_9PSEU</name>
<proteinExistence type="predicted"/>